<dbReference type="EMBL" id="LXQA010122084">
    <property type="protein sequence ID" value="MCI20868.1"/>
    <property type="molecule type" value="Genomic_DNA"/>
</dbReference>
<name>A0A392Q9Q9_9FABA</name>
<comment type="caution">
    <text evidence="1">The sequence shown here is derived from an EMBL/GenBank/DDBJ whole genome shotgun (WGS) entry which is preliminary data.</text>
</comment>
<evidence type="ECO:0000313" key="2">
    <source>
        <dbReference type="Proteomes" id="UP000265520"/>
    </source>
</evidence>
<keyword evidence="2" id="KW-1185">Reference proteome</keyword>
<dbReference type="AlphaFoldDB" id="A0A392Q9Q9"/>
<sequence>GGRWVRGCTADAGLGAVAELD</sequence>
<evidence type="ECO:0000313" key="1">
    <source>
        <dbReference type="EMBL" id="MCI20868.1"/>
    </source>
</evidence>
<reference evidence="1 2" key="1">
    <citation type="journal article" date="2018" name="Front. Plant Sci.">
        <title>Red Clover (Trifolium pratense) and Zigzag Clover (T. medium) - A Picture of Genomic Similarities and Differences.</title>
        <authorList>
            <person name="Dluhosova J."/>
            <person name="Istvanek J."/>
            <person name="Nedelnik J."/>
            <person name="Repkova J."/>
        </authorList>
    </citation>
    <scope>NUCLEOTIDE SEQUENCE [LARGE SCALE GENOMIC DNA]</scope>
    <source>
        <strain evidence="2">cv. 10/8</strain>
        <tissue evidence="1">Leaf</tissue>
    </source>
</reference>
<feature type="non-terminal residue" evidence="1">
    <location>
        <position position="1"/>
    </location>
</feature>
<proteinExistence type="predicted"/>
<organism evidence="1 2">
    <name type="scientific">Trifolium medium</name>
    <dbReference type="NCBI Taxonomy" id="97028"/>
    <lineage>
        <taxon>Eukaryota</taxon>
        <taxon>Viridiplantae</taxon>
        <taxon>Streptophyta</taxon>
        <taxon>Embryophyta</taxon>
        <taxon>Tracheophyta</taxon>
        <taxon>Spermatophyta</taxon>
        <taxon>Magnoliopsida</taxon>
        <taxon>eudicotyledons</taxon>
        <taxon>Gunneridae</taxon>
        <taxon>Pentapetalae</taxon>
        <taxon>rosids</taxon>
        <taxon>fabids</taxon>
        <taxon>Fabales</taxon>
        <taxon>Fabaceae</taxon>
        <taxon>Papilionoideae</taxon>
        <taxon>50 kb inversion clade</taxon>
        <taxon>NPAAA clade</taxon>
        <taxon>Hologalegina</taxon>
        <taxon>IRL clade</taxon>
        <taxon>Trifolieae</taxon>
        <taxon>Trifolium</taxon>
    </lineage>
</organism>
<dbReference type="Proteomes" id="UP000265520">
    <property type="component" value="Unassembled WGS sequence"/>
</dbReference>
<protein>
    <submittedName>
        <fullName evidence="1">Uncharacterized protein</fullName>
    </submittedName>
</protein>
<accession>A0A392Q9Q9</accession>